<dbReference type="STRING" id="573063.Metin_0810"/>
<keyword evidence="9" id="KW-0175">Coiled coil</keyword>
<evidence type="ECO:0000256" key="6">
    <source>
        <dbReference type="ARBA" id="ARBA00023224"/>
    </source>
</evidence>
<dbReference type="HOGENOM" id="CLU_000445_107_19_2"/>
<dbReference type="InterPro" id="IPR003660">
    <property type="entry name" value="HAMP_dom"/>
</dbReference>
<evidence type="ECO:0000256" key="2">
    <source>
        <dbReference type="ARBA" id="ARBA00022475"/>
    </source>
</evidence>
<evidence type="ECO:0000259" key="12">
    <source>
        <dbReference type="PROSITE" id="PS50885"/>
    </source>
</evidence>
<sequence length="754" mass="83060">MKIKLKSIVHKIALTSIISILLTIIIVGALTYTTTSGKVDEILFKNLEERGKVVEKELYYINHEFLLSSHYISENPKVISAIENKNEKLLHDFGKEIKEKLGCELVLFYDKNGNLVASSNRLNALGDKELEDLISKAGDSALMGYYVINKDVMEKENLKNLWVDVIPTENGVSVDPDIGKNGLSLIALHPVKENNKVIGYVLIADVLNKNLDLVEKLKQTSGADITIFLDGLRIATTIKINGKPAIGTTISPKVYETVIKEGKIYRGFADVVGKKCAVEYVPIKDVDGKVVGAYAVAVPVETFASALTDIRNSVLFAGFIGLIIGAGISVYFGRRLIKPIFSLMEGVEKVIKGDYNAKVEVDSDDELGKLAEMFNKLVDTLKEKEEEIKRRGLLTKWLIEDLKRVMTRVAEGDFSVRMDTTEVKEGIKRDVRIQKLINKALDMISELIKKLKEDVDRLHEKLKTLEEEADRVKEVSDQVADAANQVAVAATDQSNKLQDITQELEDVNKLANDAYNSALEGVEAVKSVEEASQVGVEKVENAIETMQRIANVIDELGRALEELGKKSQKINEITALIKDIAEQTGLLALNASIEAARAGEAGRGFAVVASEIKGLAEEIGKSVDDINKTVEEIREAIEKTIDLGLTGKNEVDNGVVAIDEVNNAFLKIKEAVDKAHEKMEVIKQAVQNVTENVEKALRDVQDVASISEEFAATAEELTASTEELNGAIEQIDNAVKELEQIVDDIKKSSDRFKV</sequence>
<feature type="coiled-coil region" evidence="9">
    <location>
        <begin position="672"/>
        <end position="751"/>
    </location>
</feature>
<dbReference type="PANTHER" id="PTHR32089:SF112">
    <property type="entry name" value="LYSOZYME-LIKE PROTEIN-RELATED"/>
    <property type="match status" value="1"/>
</dbReference>
<feature type="transmembrane region" description="Helical" evidence="10">
    <location>
        <begin position="12"/>
        <end position="32"/>
    </location>
</feature>
<dbReference type="InterPro" id="IPR033463">
    <property type="entry name" value="sCache_3"/>
</dbReference>
<keyword evidence="2" id="KW-1003">Cell membrane</keyword>
<reference evidence="13" key="1">
    <citation type="submission" date="2010-04" db="EMBL/GenBank/DDBJ databases">
        <title>Complete sequence of Methanocaldococcus infernus ME.</title>
        <authorList>
            <consortium name="US DOE Joint Genome Institute"/>
            <person name="Lucas S."/>
            <person name="Copeland A."/>
            <person name="Lapidus A."/>
            <person name="Cheng J.-F."/>
            <person name="Bruce D."/>
            <person name="Goodwin L."/>
            <person name="Pitluck S."/>
            <person name="Munk A.C."/>
            <person name="Detter J.C."/>
            <person name="Han C."/>
            <person name="Tapia R."/>
            <person name="Land M."/>
            <person name="Hauser L."/>
            <person name="Kyrpides N."/>
            <person name="Mikhailova N."/>
            <person name="Sieprawska-Lupa M."/>
            <person name="Whitman W.B."/>
            <person name="Woyke T."/>
        </authorList>
    </citation>
    <scope>NUCLEOTIDE SEQUENCE [LARGE SCALE GENOMIC DNA]</scope>
    <source>
        <strain evidence="13">ME</strain>
    </source>
</reference>
<keyword evidence="14" id="KW-1185">Reference proteome</keyword>
<dbReference type="GO" id="GO:0005886">
    <property type="term" value="C:plasma membrane"/>
    <property type="evidence" value="ECO:0007669"/>
    <property type="project" value="UniProtKB-SubCell"/>
</dbReference>
<accession>D5VSC2</accession>
<feature type="coiled-coil region" evidence="9">
    <location>
        <begin position="441"/>
        <end position="517"/>
    </location>
</feature>
<feature type="transmembrane region" description="Helical" evidence="10">
    <location>
        <begin position="314"/>
        <end position="333"/>
    </location>
</feature>
<evidence type="ECO:0000256" key="8">
    <source>
        <dbReference type="PROSITE-ProRule" id="PRU00284"/>
    </source>
</evidence>
<evidence type="ECO:0000256" key="3">
    <source>
        <dbReference type="ARBA" id="ARBA00022692"/>
    </source>
</evidence>
<dbReference type="Gene3D" id="1.10.287.950">
    <property type="entry name" value="Methyl-accepting chemotaxis protein"/>
    <property type="match status" value="1"/>
</dbReference>
<evidence type="ECO:0000256" key="1">
    <source>
        <dbReference type="ARBA" id="ARBA00004651"/>
    </source>
</evidence>
<dbReference type="eggNOG" id="arCOG02320">
    <property type="taxonomic scope" value="Archaea"/>
</dbReference>
<evidence type="ECO:0000256" key="4">
    <source>
        <dbReference type="ARBA" id="ARBA00022989"/>
    </source>
</evidence>
<dbReference type="SMART" id="SM00283">
    <property type="entry name" value="MA"/>
    <property type="match status" value="1"/>
</dbReference>
<dbReference type="SUPFAM" id="SSF103190">
    <property type="entry name" value="Sensory domain-like"/>
    <property type="match status" value="1"/>
</dbReference>
<dbReference type="PROSITE" id="PS50885">
    <property type="entry name" value="HAMP"/>
    <property type="match status" value="1"/>
</dbReference>
<protein>
    <submittedName>
        <fullName evidence="13">Methyl-accepting chemotaxis sensory transducer</fullName>
    </submittedName>
</protein>
<comment type="subcellular location">
    <subcellularLocation>
        <location evidence="1">Cell membrane</location>
        <topology evidence="1">Multi-pass membrane protein</topology>
    </subcellularLocation>
</comment>
<dbReference type="Pfam" id="PF17202">
    <property type="entry name" value="sCache_3_3"/>
    <property type="match status" value="1"/>
</dbReference>
<keyword evidence="4 10" id="KW-1133">Transmembrane helix</keyword>
<dbReference type="Proteomes" id="UP000002061">
    <property type="component" value="Chromosome"/>
</dbReference>
<evidence type="ECO:0000313" key="14">
    <source>
        <dbReference type="Proteomes" id="UP000002061"/>
    </source>
</evidence>
<evidence type="ECO:0000256" key="7">
    <source>
        <dbReference type="ARBA" id="ARBA00029447"/>
    </source>
</evidence>
<organism evidence="13 14">
    <name type="scientific">Methanocaldococcus infernus (strain DSM 11812 / JCM 15783 / ME)</name>
    <dbReference type="NCBI Taxonomy" id="573063"/>
    <lineage>
        <taxon>Archaea</taxon>
        <taxon>Methanobacteriati</taxon>
        <taxon>Methanobacteriota</taxon>
        <taxon>Methanomada group</taxon>
        <taxon>Methanococci</taxon>
        <taxon>Methanococcales</taxon>
        <taxon>Methanocaldococcaceae</taxon>
        <taxon>Methanocaldococcus</taxon>
    </lineage>
</organism>
<dbReference type="CDD" id="cd11386">
    <property type="entry name" value="MCP_signal"/>
    <property type="match status" value="1"/>
</dbReference>
<dbReference type="GO" id="GO:0007165">
    <property type="term" value="P:signal transduction"/>
    <property type="evidence" value="ECO:0007669"/>
    <property type="project" value="UniProtKB-KW"/>
</dbReference>
<gene>
    <name evidence="13" type="ordered locus">Metin_0810</name>
</gene>
<evidence type="ECO:0000256" key="9">
    <source>
        <dbReference type="SAM" id="Coils"/>
    </source>
</evidence>
<dbReference type="GeneID" id="9131824"/>
<dbReference type="eggNOG" id="arCOG02322">
    <property type="taxonomic scope" value="Archaea"/>
</dbReference>
<dbReference type="Pfam" id="PF00672">
    <property type="entry name" value="HAMP"/>
    <property type="match status" value="1"/>
</dbReference>
<dbReference type="SMART" id="SM00304">
    <property type="entry name" value="HAMP"/>
    <property type="match status" value="2"/>
</dbReference>
<dbReference type="InterPro" id="IPR004089">
    <property type="entry name" value="MCPsignal_dom"/>
</dbReference>
<dbReference type="CDD" id="cd06225">
    <property type="entry name" value="HAMP"/>
    <property type="match status" value="1"/>
</dbReference>
<dbReference type="AlphaFoldDB" id="D5VSC2"/>
<dbReference type="EMBL" id="CP002009">
    <property type="protein sequence ID" value="ADG13475.1"/>
    <property type="molecule type" value="Genomic_DNA"/>
</dbReference>
<dbReference type="RefSeq" id="WP_013100221.1">
    <property type="nucleotide sequence ID" value="NC_014122.1"/>
</dbReference>
<evidence type="ECO:0000313" key="13">
    <source>
        <dbReference type="EMBL" id="ADG13475.1"/>
    </source>
</evidence>
<dbReference type="InterPro" id="IPR029151">
    <property type="entry name" value="Sensor-like_sf"/>
</dbReference>
<feature type="domain" description="HAMP" evidence="12">
    <location>
        <begin position="334"/>
        <end position="386"/>
    </location>
</feature>
<dbReference type="PANTHER" id="PTHR32089">
    <property type="entry name" value="METHYL-ACCEPTING CHEMOTAXIS PROTEIN MCPB"/>
    <property type="match status" value="1"/>
</dbReference>
<dbReference type="Pfam" id="PF00015">
    <property type="entry name" value="MCPsignal"/>
    <property type="match status" value="1"/>
</dbReference>
<dbReference type="PROSITE" id="PS50111">
    <property type="entry name" value="CHEMOTAXIS_TRANSDUC_2"/>
    <property type="match status" value="1"/>
</dbReference>
<proteinExistence type="inferred from homology"/>
<evidence type="ECO:0000256" key="5">
    <source>
        <dbReference type="ARBA" id="ARBA00023136"/>
    </source>
</evidence>
<name>D5VSC2_METIM</name>
<dbReference type="SUPFAM" id="SSF58104">
    <property type="entry name" value="Methyl-accepting chemotaxis protein (MCP) signaling domain"/>
    <property type="match status" value="1"/>
</dbReference>
<keyword evidence="5 10" id="KW-0472">Membrane</keyword>
<evidence type="ECO:0000256" key="10">
    <source>
        <dbReference type="SAM" id="Phobius"/>
    </source>
</evidence>
<comment type="similarity">
    <text evidence="7">Belongs to the methyl-accepting chemotaxis (MCP) protein family.</text>
</comment>
<dbReference type="Gene3D" id="6.10.340.10">
    <property type="match status" value="1"/>
</dbReference>
<keyword evidence="3 10" id="KW-0812">Transmembrane</keyword>
<evidence type="ECO:0000259" key="11">
    <source>
        <dbReference type="PROSITE" id="PS50111"/>
    </source>
</evidence>
<keyword evidence="6 8" id="KW-0807">Transducer</keyword>
<dbReference type="KEGG" id="mif:Metin_0810"/>
<feature type="domain" description="Methyl-accepting transducer" evidence="11">
    <location>
        <begin position="468"/>
        <end position="725"/>
    </location>
</feature>